<name>A0A8E4XZM9_9CAUD</name>
<accession>A0A8E4XZM9</accession>
<sequence>MRTIQDIKLGEKFNHGEKGDGVVIDKTRRTITIKYERSTCKCTYKYNDAYFHISDF</sequence>
<dbReference type="EMBL" id="MT732443">
    <property type="protein sequence ID" value="QQO97080.1"/>
    <property type="molecule type" value="Genomic_DNA"/>
</dbReference>
<proteinExistence type="predicted"/>
<keyword evidence="2" id="KW-1185">Reference proteome</keyword>
<protein>
    <submittedName>
        <fullName evidence="1">Uncharacterized protein</fullName>
    </submittedName>
</protein>
<organism evidence="1 2">
    <name type="scientific">Cellulophaga phage Nekkels_1</name>
    <dbReference type="NCBI Taxonomy" id="2745692"/>
    <lineage>
        <taxon>Viruses</taxon>
        <taxon>Duplodnaviria</taxon>
        <taxon>Heunggongvirae</taxon>
        <taxon>Uroviricota</taxon>
        <taxon>Caudoviricetes</taxon>
        <taxon>Assiduviridae</taxon>
        <taxon>Nekkelsvirus</taxon>
        <taxon>Nekkelsvirus Nekkels</taxon>
    </lineage>
</organism>
<reference evidence="1 2" key="1">
    <citation type="submission" date="2020-07" db="EMBL/GenBank/DDBJ databases">
        <title>Highly diverse flavobacterial phages as mortality factor during North Sea spring blooms.</title>
        <authorList>
            <person name="Bartlau N."/>
            <person name="Wichels A."/>
            <person name="Krohne G."/>
            <person name="Adriaenssens E.M."/>
            <person name="Heins A."/>
            <person name="Fuchs B.M."/>
            <person name="Amann R."/>
            <person name="Moraru C."/>
        </authorList>
    </citation>
    <scope>NUCLEOTIDE SEQUENCE [LARGE SCALE GENOMIC DNA]</scope>
</reference>
<evidence type="ECO:0000313" key="2">
    <source>
        <dbReference type="Proteomes" id="UP000693689"/>
    </source>
</evidence>
<gene>
    <name evidence="1" type="ORF">Nekkels1_75</name>
</gene>
<dbReference type="Proteomes" id="UP000693689">
    <property type="component" value="Segment"/>
</dbReference>
<evidence type="ECO:0000313" key="1">
    <source>
        <dbReference type="EMBL" id="QQO97080.1"/>
    </source>
</evidence>